<evidence type="ECO:0000313" key="7">
    <source>
        <dbReference type="Proteomes" id="UP000199421"/>
    </source>
</evidence>
<dbReference type="PANTHER" id="PTHR30329:SF21">
    <property type="entry name" value="LIPOPROTEIN YIAD-RELATED"/>
    <property type="match status" value="1"/>
</dbReference>
<dbReference type="Proteomes" id="UP000199421">
    <property type="component" value="Unassembled WGS sequence"/>
</dbReference>
<dbReference type="SUPFAM" id="SSF103088">
    <property type="entry name" value="OmpA-like"/>
    <property type="match status" value="1"/>
</dbReference>
<dbReference type="PROSITE" id="PS51123">
    <property type="entry name" value="OMPA_2"/>
    <property type="match status" value="1"/>
</dbReference>
<dbReference type="InterPro" id="IPR036737">
    <property type="entry name" value="OmpA-like_sf"/>
</dbReference>
<dbReference type="CDD" id="cd07185">
    <property type="entry name" value="OmpA_C-like"/>
    <property type="match status" value="1"/>
</dbReference>
<protein>
    <submittedName>
        <fullName evidence="6">OmpA family protein</fullName>
    </submittedName>
</protein>
<keyword evidence="3" id="KW-0998">Cell outer membrane</keyword>
<organism evidence="6 7">
    <name type="scientific">Olivibacter domesticus</name>
    <name type="common">Pseudosphingobacterium domesticum</name>
    <dbReference type="NCBI Taxonomy" id="407022"/>
    <lineage>
        <taxon>Bacteria</taxon>
        <taxon>Pseudomonadati</taxon>
        <taxon>Bacteroidota</taxon>
        <taxon>Sphingobacteriia</taxon>
        <taxon>Sphingobacteriales</taxon>
        <taxon>Sphingobacteriaceae</taxon>
        <taxon>Olivibacter</taxon>
    </lineage>
</organism>
<comment type="subcellular location">
    <subcellularLocation>
        <location evidence="1">Cell outer membrane</location>
    </subcellularLocation>
</comment>
<keyword evidence="2 4" id="KW-0472">Membrane</keyword>
<feature type="domain" description="OmpA-like" evidence="5">
    <location>
        <begin position="54"/>
        <end position="170"/>
    </location>
</feature>
<dbReference type="STRING" id="407022.SAMN05661044_05282"/>
<dbReference type="EMBL" id="FOAF01000013">
    <property type="protein sequence ID" value="SEM46973.1"/>
    <property type="molecule type" value="Genomic_DNA"/>
</dbReference>
<gene>
    <name evidence="6" type="ORF">SAMN05661044_05282</name>
</gene>
<dbReference type="PANTHER" id="PTHR30329">
    <property type="entry name" value="STATOR ELEMENT OF FLAGELLAR MOTOR COMPLEX"/>
    <property type="match status" value="1"/>
</dbReference>
<reference evidence="7" key="1">
    <citation type="submission" date="2016-10" db="EMBL/GenBank/DDBJ databases">
        <authorList>
            <person name="Varghese N."/>
            <person name="Submissions S."/>
        </authorList>
    </citation>
    <scope>NUCLEOTIDE SEQUENCE [LARGE SCALE GENOMIC DNA]</scope>
    <source>
        <strain evidence="7">DSM 18733</strain>
    </source>
</reference>
<evidence type="ECO:0000256" key="1">
    <source>
        <dbReference type="ARBA" id="ARBA00004442"/>
    </source>
</evidence>
<evidence type="ECO:0000259" key="5">
    <source>
        <dbReference type="PROSITE" id="PS51123"/>
    </source>
</evidence>
<dbReference type="RefSeq" id="WP_093332112.1">
    <property type="nucleotide sequence ID" value="NZ_FOAF01000013.1"/>
</dbReference>
<evidence type="ECO:0000256" key="2">
    <source>
        <dbReference type="ARBA" id="ARBA00023136"/>
    </source>
</evidence>
<accession>A0A1H7YLZ1</accession>
<dbReference type="OrthoDB" id="9782229at2"/>
<dbReference type="Gene3D" id="3.30.1330.60">
    <property type="entry name" value="OmpA-like domain"/>
    <property type="match status" value="1"/>
</dbReference>
<dbReference type="PRINTS" id="PR01023">
    <property type="entry name" value="NAFLGMOTY"/>
</dbReference>
<proteinExistence type="predicted"/>
<evidence type="ECO:0000313" key="6">
    <source>
        <dbReference type="EMBL" id="SEM46973.1"/>
    </source>
</evidence>
<evidence type="ECO:0000256" key="3">
    <source>
        <dbReference type="ARBA" id="ARBA00023237"/>
    </source>
</evidence>
<dbReference type="InterPro" id="IPR006665">
    <property type="entry name" value="OmpA-like"/>
</dbReference>
<dbReference type="InterPro" id="IPR050330">
    <property type="entry name" value="Bact_OuterMem_StrucFunc"/>
</dbReference>
<dbReference type="PROSITE" id="PS51257">
    <property type="entry name" value="PROKAR_LIPOPROTEIN"/>
    <property type="match status" value="1"/>
</dbReference>
<dbReference type="InterPro" id="IPR006664">
    <property type="entry name" value="OMP_bac"/>
</dbReference>
<name>A0A1H7YLZ1_OLID1</name>
<dbReference type="Pfam" id="PF00691">
    <property type="entry name" value="OmpA"/>
    <property type="match status" value="1"/>
</dbReference>
<dbReference type="PRINTS" id="PR01021">
    <property type="entry name" value="OMPADOMAIN"/>
</dbReference>
<dbReference type="AlphaFoldDB" id="A0A1H7YLZ1"/>
<evidence type="ECO:0000256" key="4">
    <source>
        <dbReference type="PROSITE-ProRule" id="PRU00473"/>
    </source>
</evidence>
<sequence>MRLMINKFTFILALGASTLLFSCKSKKLIVNDGAEVVTSGSADHIEGGTVSKTDEGVVLTFESDVLFATNSSYLSEKAKVTMKNMVAYINKNYPNASIQINGHTDSTGEADYNQWLSEKRAASVKTYAVSLGLNDGNVSTKGYGKSKPVATNSTADGRQKNRRVEVIILK</sequence>
<dbReference type="GO" id="GO:0009279">
    <property type="term" value="C:cell outer membrane"/>
    <property type="evidence" value="ECO:0007669"/>
    <property type="project" value="UniProtKB-SubCell"/>
</dbReference>
<keyword evidence="7" id="KW-1185">Reference proteome</keyword>